<organism evidence="1">
    <name type="scientific">viral metagenome</name>
    <dbReference type="NCBI Taxonomy" id="1070528"/>
    <lineage>
        <taxon>unclassified sequences</taxon>
        <taxon>metagenomes</taxon>
        <taxon>organismal metagenomes</taxon>
    </lineage>
</organism>
<reference evidence="1" key="1">
    <citation type="journal article" date="2020" name="Nature">
        <title>Giant virus diversity and host interactions through global metagenomics.</title>
        <authorList>
            <person name="Schulz F."/>
            <person name="Roux S."/>
            <person name="Paez-Espino D."/>
            <person name="Jungbluth S."/>
            <person name="Walsh D.A."/>
            <person name="Denef V.J."/>
            <person name="McMahon K.D."/>
            <person name="Konstantinidis K.T."/>
            <person name="Eloe-Fadrosh E.A."/>
            <person name="Kyrpides N.C."/>
            <person name="Woyke T."/>
        </authorList>
    </citation>
    <scope>NUCLEOTIDE SEQUENCE</scope>
    <source>
        <strain evidence="1">GVMAG-M-3300027892-73</strain>
    </source>
</reference>
<dbReference type="AlphaFoldDB" id="A0A6C0LKQ1"/>
<proteinExistence type="predicted"/>
<protein>
    <submittedName>
        <fullName evidence="1">Uncharacterized protein</fullName>
    </submittedName>
</protein>
<dbReference type="EMBL" id="MN740524">
    <property type="protein sequence ID" value="QHU31133.1"/>
    <property type="molecule type" value="Genomic_DNA"/>
</dbReference>
<evidence type="ECO:0000313" key="1">
    <source>
        <dbReference type="EMBL" id="QHU31133.1"/>
    </source>
</evidence>
<accession>A0A6C0LKQ1</accession>
<sequence>MEWKWTLGEPYERSRRQLKSEIKTAENVNQDAYSSALNHDENTWDILNQSLANEEFKVSSKREELDTKIADRDMLKQIGYNPFLGENSYVENVAVRDQFLKPQNTSTDKKNIENENQH</sequence>
<name>A0A6C0LKQ1_9ZZZZ</name>